<dbReference type="PANTHER" id="PTHR10658">
    <property type="entry name" value="PHOSPHATIDYLINOSITOL TRANSFER PROTEIN"/>
    <property type="match status" value="1"/>
</dbReference>
<feature type="domain" description="Phosphatidylinositol transfer protein N-terminal" evidence="1">
    <location>
        <begin position="5"/>
        <end position="58"/>
    </location>
</feature>
<dbReference type="GO" id="GO:0005737">
    <property type="term" value="C:cytoplasm"/>
    <property type="evidence" value="ECO:0007669"/>
    <property type="project" value="TreeGrafter"/>
</dbReference>
<dbReference type="GO" id="GO:0008525">
    <property type="term" value="F:phosphatidylcholine transporter activity"/>
    <property type="evidence" value="ECO:0007669"/>
    <property type="project" value="TreeGrafter"/>
</dbReference>
<dbReference type="AlphaFoldDB" id="A0A2G9TSY9"/>
<dbReference type="Pfam" id="PF02121">
    <property type="entry name" value="IP_trans"/>
    <property type="match status" value="1"/>
</dbReference>
<dbReference type="InterPro" id="IPR023393">
    <property type="entry name" value="START-like_dom_sf"/>
</dbReference>
<dbReference type="SUPFAM" id="SSF55961">
    <property type="entry name" value="Bet v1-like"/>
    <property type="match status" value="1"/>
</dbReference>
<proteinExistence type="predicted"/>
<organism evidence="2 3">
    <name type="scientific">Teladorsagia circumcincta</name>
    <name type="common">Brown stomach worm</name>
    <name type="synonym">Ostertagia circumcincta</name>
    <dbReference type="NCBI Taxonomy" id="45464"/>
    <lineage>
        <taxon>Eukaryota</taxon>
        <taxon>Metazoa</taxon>
        <taxon>Ecdysozoa</taxon>
        <taxon>Nematoda</taxon>
        <taxon>Chromadorea</taxon>
        <taxon>Rhabditida</taxon>
        <taxon>Rhabditina</taxon>
        <taxon>Rhabditomorpha</taxon>
        <taxon>Strongyloidea</taxon>
        <taxon>Trichostrongylidae</taxon>
        <taxon>Teladorsagia</taxon>
    </lineage>
</organism>
<evidence type="ECO:0000313" key="2">
    <source>
        <dbReference type="EMBL" id="PIO61126.1"/>
    </source>
</evidence>
<reference evidence="2 3" key="1">
    <citation type="submission" date="2015-09" db="EMBL/GenBank/DDBJ databases">
        <title>Draft genome of the parasitic nematode Teladorsagia circumcincta isolate WARC Sus (inbred).</title>
        <authorList>
            <person name="Mitreva M."/>
        </authorList>
    </citation>
    <scope>NUCLEOTIDE SEQUENCE [LARGE SCALE GENOMIC DNA]</scope>
    <source>
        <strain evidence="2 3">S</strain>
    </source>
</reference>
<dbReference type="GO" id="GO:0035091">
    <property type="term" value="F:phosphatidylinositol binding"/>
    <property type="evidence" value="ECO:0007669"/>
    <property type="project" value="TreeGrafter"/>
</dbReference>
<accession>A0A2G9TSY9</accession>
<dbReference type="InterPro" id="IPR055261">
    <property type="entry name" value="PI_transfer_N"/>
</dbReference>
<dbReference type="InterPro" id="IPR001666">
    <property type="entry name" value="PI_transfer"/>
</dbReference>
<name>A0A2G9TSY9_TELCI</name>
<sequence length="61" mass="6777">MSFQLLPAEAFEVHEESWNAYPYCKTILTNPGYMGEDSSLVIESIHLPDNGSSENVSSIVE</sequence>
<dbReference type="PANTHER" id="PTHR10658:SF35">
    <property type="entry name" value="PHOSPHATIDYLINOSITOL TRANSFER PROTEIN"/>
    <property type="match status" value="1"/>
</dbReference>
<evidence type="ECO:0000313" key="3">
    <source>
        <dbReference type="Proteomes" id="UP000230423"/>
    </source>
</evidence>
<dbReference type="GO" id="GO:0008526">
    <property type="term" value="F:phosphatidylinositol transfer activity"/>
    <property type="evidence" value="ECO:0007669"/>
    <property type="project" value="TreeGrafter"/>
</dbReference>
<keyword evidence="3" id="KW-1185">Reference proteome</keyword>
<evidence type="ECO:0000259" key="1">
    <source>
        <dbReference type="Pfam" id="PF02121"/>
    </source>
</evidence>
<gene>
    <name evidence="2" type="ORF">TELCIR_17359</name>
</gene>
<dbReference type="Proteomes" id="UP000230423">
    <property type="component" value="Unassembled WGS sequence"/>
</dbReference>
<dbReference type="Gene3D" id="3.30.530.20">
    <property type="match status" value="1"/>
</dbReference>
<dbReference type="GO" id="GO:0031210">
    <property type="term" value="F:phosphatidylcholine binding"/>
    <property type="evidence" value="ECO:0007669"/>
    <property type="project" value="TreeGrafter"/>
</dbReference>
<protein>
    <recommendedName>
        <fullName evidence="1">Phosphatidylinositol transfer protein N-terminal domain-containing protein</fullName>
    </recommendedName>
</protein>
<dbReference type="OrthoDB" id="18453at2759"/>
<dbReference type="EMBL" id="KZ354162">
    <property type="protein sequence ID" value="PIO61126.1"/>
    <property type="molecule type" value="Genomic_DNA"/>
</dbReference>